<dbReference type="PANTHER" id="PTHR30111">
    <property type="entry name" value="33 KDA CHAPERONIN"/>
    <property type="match status" value="1"/>
</dbReference>
<dbReference type="GO" id="GO:0042026">
    <property type="term" value="P:protein refolding"/>
    <property type="evidence" value="ECO:0007669"/>
    <property type="project" value="TreeGrafter"/>
</dbReference>
<dbReference type="EMBL" id="VLKG01000008">
    <property type="protein sequence ID" value="TWH64654.1"/>
    <property type="molecule type" value="Genomic_DNA"/>
</dbReference>
<sequence>MSQFDHTQRFLFEDFDIRGEWAGLDQTYRDVLAQHPYPEPVAKLLGEFLAAAALLIGTLKFEGLLTLQARSEGPISLLMAECSSQRELRGIARYQASASECGTEASLQQLMPQGRLTMTLDPTKGQRYQGIVALDGEHLATCLSRYFADSEQLNTHFWLAANRQQAAGLLIQQLPAQRITNPEERAAHWEHVTILGQTLTPEELLQLPPESLLHRLYHQEQIRLFPAQAVCFQCSCSRERSAKALSSLGLEDAYNLLQEQAGRIHIDCQFCNSSYEFDAADVAQLFAGGGAQQPSPTRH</sequence>
<evidence type="ECO:0000256" key="3">
    <source>
        <dbReference type="ARBA" id="ARBA00023157"/>
    </source>
</evidence>
<keyword evidence="1 6" id="KW-0963">Cytoplasm</keyword>
<dbReference type="HAMAP" id="MF_00117">
    <property type="entry name" value="HslO"/>
    <property type="match status" value="1"/>
</dbReference>
<dbReference type="InterPro" id="IPR016154">
    <property type="entry name" value="Heat_shock_Hsp33_C"/>
</dbReference>
<evidence type="ECO:0000313" key="7">
    <source>
        <dbReference type="EMBL" id="TWH64654.1"/>
    </source>
</evidence>
<keyword evidence="3 6" id="KW-1015">Disulfide bond</keyword>
<dbReference type="OrthoDB" id="9793753at2"/>
<keyword evidence="4 6" id="KW-0143">Chaperone</keyword>
<dbReference type="NCBIfam" id="NF001033">
    <property type="entry name" value="PRK00114.1"/>
    <property type="match status" value="1"/>
</dbReference>
<organism evidence="7 8">
    <name type="scientific">Azomonas agilis</name>
    <dbReference type="NCBI Taxonomy" id="116849"/>
    <lineage>
        <taxon>Bacteria</taxon>
        <taxon>Pseudomonadati</taxon>
        <taxon>Pseudomonadota</taxon>
        <taxon>Gammaproteobacteria</taxon>
        <taxon>Pseudomonadales</taxon>
        <taxon>Pseudomonadaceae</taxon>
        <taxon>Azomonas</taxon>
    </lineage>
</organism>
<name>A0A562I1S7_9GAMM</name>
<dbReference type="CDD" id="cd00498">
    <property type="entry name" value="Hsp33"/>
    <property type="match status" value="1"/>
</dbReference>
<dbReference type="InterPro" id="IPR000397">
    <property type="entry name" value="Heat_shock_Hsp33"/>
</dbReference>
<dbReference type="Proteomes" id="UP000319627">
    <property type="component" value="Unassembled WGS sequence"/>
</dbReference>
<dbReference type="GO" id="GO:0044183">
    <property type="term" value="F:protein folding chaperone"/>
    <property type="evidence" value="ECO:0007669"/>
    <property type="project" value="TreeGrafter"/>
</dbReference>
<comment type="caution">
    <text evidence="7">The sequence shown here is derived from an EMBL/GenBank/DDBJ whole genome shotgun (WGS) entry which is preliminary data.</text>
</comment>
<gene>
    <name evidence="6" type="primary">hslO</name>
    <name evidence="7" type="ORF">LX59_02325</name>
</gene>
<dbReference type="RefSeq" id="WP_144572023.1">
    <property type="nucleotide sequence ID" value="NZ_VLKG01000008.1"/>
</dbReference>
<dbReference type="InterPro" id="IPR023212">
    <property type="entry name" value="Hsp33_helix_hairpin_bin_dom_sf"/>
</dbReference>
<reference evidence="7 8" key="1">
    <citation type="submission" date="2019-07" db="EMBL/GenBank/DDBJ databases">
        <title>Genomic Encyclopedia of Type Strains, Phase I: the one thousand microbial genomes (KMG-I) project.</title>
        <authorList>
            <person name="Kyrpides N."/>
        </authorList>
    </citation>
    <scope>NUCLEOTIDE SEQUENCE [LARGE SCALE GENOMIC DNA]</scope>
    <source>
        <strain evidence="7 8">DSM 375</strain>
    </source>
</reference>
<comment type="similarity">
    <text evidence="6">Belongs to the HSP33 family.</text>
</comment>
<dbReference type="PANTHER" id="PTHR30111:SF1">
    <property type="entry name" value="33 KDA CHAPERONIN"/>
    <property type="match status" value="1"/>
</dbReference>
<dbReference type="SUPFAM" id="SSF118352">
    <property type="entry name" value="HSP33 redox switch-like"/>
    <property type="match status" value="1"/>
</dbReference>
<comment type="subcellular location">
    <subcellularLocation>
        <location evidence="6">Cytoplasm</location>
    </subcellularLocation>
</comment>
<feature type="disulfide bond" description="Redox-active" evidence="6">
    <location>
        <begin position="234"/>
        <end position="236"/>
    </location>
</feature>
<evidence type="ECO:0000256" key="4">
    <source>
        <dbReference type="ARBA" id="ARBA00023186"/>
    </source>
</evidence>
<dbReference type="Gene3D" id="3.55.30.10">
    <property type="entry name" value="Hsp33 domain"/>
    <property type="match status" value="1"/>
</dbReference>
<keyword evidence="8" id="KW-1185">Reference proteome</keyword>
<dbReference type="Gene3D" id="3.90.1280.10">
    <property type="entry name" value="HSP33 redox switch-like"/>
    <property type="match status" value="1"/>
</dbReference>
<evidence type="ECO:0000256" key="2">
    <source>
        <dbReference type="ARBA" id="ARBA00022833"/>
    </source>
</evidence>
<dbReference type="GO" id="GO:0005737">
    <property type="term" value="C:cytoplasm"/>
    <property type="evidence" value="ECO:0007669"/>
    <property type="project" value="UniProtKB-SubCell"/>
</dbReference>
<comment type="function">
    <text evidence="6">Redox regulated molecular chaperone. Protects both thermally unfolding and oxidatively damaged proteins from irreversible aggregation. Plays an important role in the bacterial defense system toward oxidative stress.</text>
</comment>
<protein>
    <recommendedName>
        <fullName evidence="6">33 kDa chaperonin</fullName>
    </recommendedName>
    <alternativeName>
        <fullName evidence="6">Heat shock protein 33 homolog</fullName>
        <shortName evidence="6">HSP33</shortName>
    </alternativeName>
</protein>
<keyword evidence="5 6" id="KW-0676">Redox-active center</keyword>
<dbReference type="Gene3D" id="1.10.287.480">
    <property type="entry name" value="helix hairpin bin"/>
    <property type="match status" value="1"/>
</dbReference>
<proteinExistence type="inferred from homology"/>
<comment type="PTM">
    <text evidence="6">Under oxidizing conditions two disulfide bonds are formed involving the reactive cysteines. Under reducing conditions zinc is bound to the reactive cysteines and the protein is inactive.</text>
</comment>
<keyword evidence="2 6" id="KW-0862">Zinc</keyword>
<dbReference type="AlphaFoldDB" id="A0A562I1S7"/>
<evidence type="ECO:0000256" key="6">
    <source>
        <dbReference type="HAMAP-Rule" id="MF_00117"/>
    </source>
</evidence>
<accession>A0A562I1S7</accession>
<dbReference type="GO" id="GO:0051082">
    <property type="term" value="F:unfolded protein binding"/>
    <property type="evidence" value="ECO:0007669"/>
    <property type="project" value="UniProtKB-UniRule"/>
</dbReference>
<dbReference type="PIRSF" id="PIRSF005261">
    <property type="entry name" value="Heat_shock_Hsp33"/>
    <property type="match status" value="1"/>
</dbReference>
<evidence type="ECO:0000256" key="1">
    <source>
        <dbReference type="ARBA" id="ARBA00022490"/>
    </source>
</evidence>
<dbReference type="SUPFAM" id="SSF64397">
    <property type="entry name" value="Hsp33 domain"/>
    <property type="match status" value="1"/>
</dbReference>
<dbReference type="InterPro" id="IPR016153">
    <property type="entry name" value="Heat_shock_Hsp33_N"/>
</dbReference>
<evidence type="ECO:0000313" key="8">
    <source>
        <dbReference type="Proteomes" id="UP000319627"/>
    </source>
</evidence>
<feature type="disulfide bond" description="Redox-active" evidence="6">
    <location>
        <begin position="268"/>
        <end position="271"/>
    </location>
</feature>
<dbReference type="Pfam" id="PF01430">
    <property type="entry name" value="HSP33"/>
    <property type="match status" value="1"/>
</dbReference>
<evidence type="ECO:0000256" key="5">
    <source>
        <dbReference type="ARBA" id="ARBA00023284"/>
    </source>
</evidence>